<keyword evidence="2" id="KW-1185">Reference proteome</keyword>
<name>A0A431TDD2_9BURK</name>
<organism evidence="1 2">
    <name type="scientific">Variovorax gossypii</name>
    <dbReference type="NCBI Taxonomy" id="1679495"/>
    <lineage>
        <taxon>Bacteria</taxon>
        <taxon>Pseudomonadati</taxon>
        <taxon>Pseudomonadota</taxon>
        <taxon>Betaproteobacteria</taxon>
        <taxon>Burkholderiales</taxon>
        <taxon>Comamonadaceae</taxon>
        <taxon>Variovorax</taxon>
    </lineage>
</organism>
<dbReference type="RefSeq" id="WP_126473799.1">
    <property type="nucleotide sequence ID" value="NZ_RXOE01000012.1"/>
</dbReference>
<reference evidence="1 2" key="1">
    <citation type="submission" date="2018-12" db="EMBL/GenBank/DDBJ databases">
        <title>The genome of Variovorax gossypii DSM 100435.</title>
        <authorList>
            <person name="Gao J."/>
            <person name="Sun J."/>
        </authorList>
    </citation>
    <scope>NUCLEOTIDE SEQUENCE [LARGE SCALE GENOMIC DNA]</scope>
    <source>
        <strain evidence="1 2">DSM 100435</strain>
    </source>
</reference>
<comment type="caution">
    <text evidence="1">The sequence shown here is derived from an EMBL/GenBank/DDBJ whole genome shotgun (WGS) entry which is preliminary data.</text>
</comment>
<accession>A0A431TDD2</accession>
<evidence type="ECO:0000313" key="2">
    <source>
        <dbReference type="Proteomes" id="UP000267418"/>
    </source>
</evidence>
<dbReference type="EMBL" id="RXOE01000012">
    <property type="protein sequence ID" value="RTQ30674.1"/>
    <property type="molecule type" value="Genomic_DNA"/>
</dbReference>
<dbReference type="Proteomes" id="UP000267418">
    <property type="component" value="Unassembled WGS sequence"/>
</dbReference>
<gene>
    <name evidence="1" type="ORF">EJP69_28740</name>
</gene>
<evidence type="ECO:0000313" key="1">
    <source>
        <dbReference type="EMBL" id="RTQ30674.1"/>
    </source>
</evidence>
<evidence type="ECO:0008006" key="3">
    <source>
        <dbReference type="Google" id="ProtNLM"/>
    </source>
</evidence>
<protein>
    <recommendedName>
        <fullName evidence="3">Glutaredoxin</fullName>
    </recommendedName>
</protein>
<sequence>MDSPLLHGRRAALLFFKRQCPPCVVLSRLAVVLSLGAVRRVPLDAAQARDFYAQHPALEGMPVLVHGERVAAGPAVFLALPRVVASRAWQRLRALGGARDGHRPTGP</sequence>
<proteinExistence type="predicted"/>
<dbReference type="AlphaFoldDB" id="A0A431TDD2"/>